<dbReference type="PANTHER" id="PTHR16305">
    <property type="entry name" value="TESTICULAR SOLUBLE ADENYLYL CYCLASE"/>
    <property type="match status" value="1"/>
</dbReference>
<dbReference type="Gene3D" id="3.30.70.1230">
    <property type="entry name" value="Nucleotide cyclase"/>
    <property type="match status" value="1"/>
</dbReference>
<dbReference type="GO" id="GO:0005737">
    <property type="term" value="C:cytoplasm"/>
    <property type="evidence" value="ECO:0007669"/>
    <property type="project" value="TreeGrafter"/>
</dbReference>
<evidence type="ECO:0000256" key="3">
    <source>
        <dbReference type="SAM" id="MobiDB-lite"/>
    </source>
</evidence>
<keyword evidence="2" id="KW-0067">ATP-binding</keyword>
<evidence type="ECO:0000313" key="6">
    <source>
        <dbReference type="Proteomes" id="UP000019140"/>
    </source>
</evidence>
<dbReference type="PROSITE" id="PS50125">
    <property type="entry name" value="GUANYLATE_CYCLASE_2"/>
    <property type="match status" value="1"/>
</dbReference>
<dbReference type="SUPFAM" id="SSF52540">
    <property type="entry name" value="P-loop containing nucleoside triphosphate hydrolases"/>
    <property type="match status" value="1"/>
</dbReference>
<dbReference type="Proteomes" id="UP000019140">
    <property type="component" value="Unassembled WGS sequence"/>
</dbReference>
<feature type="domain" description="Guanylate cyclase" evidence="4">
    <location>
        <begin position="50"/>
        <end position="182"/>
    </location>
</feature>
<organism evidence="5 6">
    <name type="scientific">Candidatus Entotheonella gemina</name>
    <dbReference type="NCBI Taxonomy" id="1429439"/>
    <lineage>
        <taxon>Bacteria</taxon>
        <taxon>Pseudomonadati</taxon>
        <taxon>Nitrospinota/Tectimicrobiota group</taxon>
        <taxon>Candidatus Tectimicrobiota</taxon>
        <taxon>Candidatus Entotheonellia</taxon>
        <taxon>Candidatus Entotheonellales</taxon>
        <taxon>Candidatus Entotheonellaceae</taxon>
        <taxon>Candidatus Entotheonella</taxon>
    </lineage>
</organism>
<evidence type="ECO:0000313" key="5">
    <source>
        <dbReference type="EMBL" id="ETW97768.1"/>
    </source>
</evidence>
<dbReference type="InterPro" id="IPR041664">
    <property type="entry name" value="AAA_16"/>
</dbReference>
<dbReference type="HOGENOM" id="CLU_004435_3_1_7"/>
<protein>
    <recommendedName>
        <fullName evidence="4">Guanylate cyclase domain-containing protein</fullName>
    </recommendedName>
</protein>
<dbReference type="SUPFAM" id="SSF55073">
    <property type="entry name" value="Nucleotide cyclase"/>
    <property type="match status" value="1"/>
</dbReference>
<keyword evidence="6" id="KW-1185">Reference proteome</keyword>
<keyword evidence="1" id="KW-0547">Nucleotide-binding</keyword>
<dbReference type="InterPro" id="IPR029787">
    <property type="entry name" value="Nucleotide_cyclase"/>
</dbReference>
<feature type="non-terminal residue" evidence="5">
    <location>
        <position position="975"/>
    </location>
</feature>
<gene>
    <name evidence="5" type="ORF">ETSY2_43985</name>
</gene>
<dbReference type="GO" id="GO:0005524">
    <property type="term" value="F:ATP binding"/>
    <property type="evidence" value="ECO:0007669"/>
    <property type="project" value="UniProtKB-KW"/>
</dbReference>
<dbReference type="InterPro" id="IPR011990">
    <property type="entry name" value="TPR-like_helical_dom_sf"/>
</dbReference>
<dbReference type="Gene3D" id="3.40.50.300">
    <property type="entry name" value="P-loop containing nucleotide triphosphate hydrolases"/>
    <property type="match status" value="1"/>
</dbReference>
<evidence type="ECO:0000256" key="2">
    <source>
        <dbReference type="ARBA" id="ARBA00022840"/>
    </source>
</evidence>
<dbReference type="SUPFAM" id="SSF48452">
    <property type="entry name" value="TPR-like"/>
    <property type="match status" value="2"/>
</dbReference>
<sequence length="975" mass="107540">ERAPVTLTKTPTNGPAESPEGSSTDILPDASVLAPEPTRSAPEAERRQLTVMFCDLVGSTDLSGKLDPEHLREVVKAYQETAAEVIQRYEGHIAQYLGDGLLIYFGFPMAHEDDAQRAVYTGLEIPEAIAALNTLLKVDYGVQLAVRIGIHTGPVVVGEMGGGGRHENLALGETPNIAARLEGLAQANTAVISPVTAQLVQRSFIMEELGPHVLKGVAGPMLLYTVVAPRTSDQDEDGALTSGFDALVGRDEEIGLLLRRWEQSKEGLGQVVLLSGEAGIGKSSLVHGLRDQVRQEGLTRIAFRCSPYHTNSAFYPIIEHVQRTLDWQPGDTAETQLVKLEQWLGGTNLPLAEAMFLLASLLSLPLPEGRYPTLTLSPQQQRQQTQDVLVAWVLEKAERQAVLVVWEDLHWADPSTLETLGLFVDQAPTATMLHVLTFRPEFEPPWPMRSHLTPITLNRLERPQVEGLVMRLAGGKTLPSEVVEHIVVKTDGVPLYVEELTKMLLESDLLREEAEQYGLTGPLLMVAIPDTLQDSLMARLDQMNTAKEVAQFGAVLGREFTYEMLQAISSQDEETVQAGLVQLVKAELLYQRGRLPRARYLFKHALIQDAAYASLLRSTRQRVHQQIAQLFEARFPEAVETQPELLAYHYTEAGRRELAVAYWQRAGHRANTGSAHQEAASHLNNGLKVLTLLPETPERVDREIALQVALGQALMAAKGQGVPEVERAFSQALVLCQQVEESPQLFSVLWGLWRFYFVGANLRTALELGEECLSLAQRAQDSGLLLPSHFALGSTFYMLGEFASARSHLEQGVALYDPFEHRELAFSYGIDLKVWCLSYLAWPLWLLGYPEQALRRSQEALTLAQELVHPLSLTGSLDYAAWLSQFRREAPVAQKHAEAAIALAREHEFPQYETLGMSLWGWALASQGQGDEGIAALRQSTADHLAAGADINRPYCLAMLADVSMEEPEAGLVGL</sequence>
<dbReference type="EMBL" id="AZHX01002017">
    <property type="protein sequence ID" value="ETW97768.1"/>
    <property type="molecule type" value="Genomic_DNA"/>
</dbReference>
<name>W4LI44_9BACT</name>
<dbReference type="AlphaFoldDB" id="W4LI44"/>
<feature type="compositionally biased region" description="Polar residues" evidence="3">
    <location>
        <begin position="7"/>
        <end position="25"/>
    </location>
</feature>
<dbReference type="InterPro" id="IPR001054">
    <property type="entry name" value="A/G_cyclase"/>
</dbReference>
<dbReference type="GO" id="GO:0009190">
    <property type="term" value="P:cyclic nucleotide biosynthetic process"/>
    <property type="evidence" value="ECO:0007669"/>
    <property type="project" value="InterPro"/>
</dbReference>
<evidence type="ECO:0000256" key="1">
    <source>
        <dbReference type="ARBA" id="ARBA00022741"/>
    </source>
</evidence>
<evidence type="ECO:0000259" key="4">
    <source>
        <dbReference type="PROSITE" id="PS50125"/>
    </source>
</evidence>
<dbReference type="Gene3D" id="1.25.40.10">
    <property type="entry name" value="Tetratricopeptide repeat domain"/>
    <property type="match status" value="1"/>
</dbReference>
<dbReference type="PANTHER" id="PTHR16305:SF28">
    <property type="entry name" value="GUANYLATE CYCLASE DOMAIN-CONTAINING PROTEIN"/>
    <property type="match status" value="1"/>
</dbReference>
<dbReference type="CDD" id="cd07302">
    <property type="entry name" value="CHD"/>
    <property type="match status" value="1"/>
</dbReference>
<dbReference type="Pfam" id="PF00211">
    <property type="entry name" value="Guanylate_cyc"/>
    <property type="match status" value="1"/>
</dbReference>
<comment type="caution">
    <text evidence="5">The sequence shown here is derived from an EMBL/GenBank/DDBJ whole genome shotgun (WGS) entry which is preliminary data.</text>
</comment>
<dbReference type="Pfam" id="PF13191">
    <property type="entry name" value="AAA_16"/>
    <property type="match status" value="1"/>
</dbReference>
<dbReference type="GO" id="GO:0035556">
    <property type="term" value="P:intracellular signal transduction"/>
    <property type="evidence" value="ECO:0007669"/>
    <property type="project" value="InterPro"/>
</dbReference>
<dbReference type="SMART" id="SM00044">
    <property type="entry name" value="CYCc"/>
    <property type="match status" value="1"/>
</dbReference>
<dbReference type="InterPro" id="IPR027417">
    <property type="entry name" value="P-loop_NTPase"/>
</dbReference>
<feature type="non-terminal residue" evidence="5">
    <location>
        <position position="1"/>
    </location>
</feature>
<feature type="region of interest" description="Disordered" evidence="3">
    <location>
        <begin position="1"/>
        <end position="44"/>
    </location>
</feature>
<reference evidence="5 6" key="1">
    <citation type="journal article" date="2014" name="Nature">
        <title>An environmental bacterial taxon with a large and distinct metabolic repertoire.</title>
        <authorList>
            <person name="Wilson M.C."/>
            <person name="Mori T."/>
            <person name="Ruckert C."/>
            <person name="Uria A.R."/>
            <person name="Helf M.J."/>
            <person name="Takada K."/>
            <person name="Gernert C."/>
            <person name="Steffens U.A."/>
            <person name="Heycke N."/>
            <person name="Schmitt S."/>
            <person name="Rinke C."/>
            <person name="Helfrich E.J."/>
            <person name="Brachmann A.O."/>
            <person name="Gurgui C."/>
            <person name="Wakimoto T."/>
            <person name="Kracht M."/>
            <person name="Crusemann M."/>
            <person name="Hentschel U."/>
            <person name="Abe I."/>
            <person name="Matsunaga S."/>
            <person name="Kalinowski J."/>
            <person name="Takeyama H."/>
            <person name="Piel J."/>
        </authorList>
    </citation>
    <scope>NUCLEOTIDE SEQUENCE [LARGE SCALE GENOMIC DNA]</scope>
    <source>
        <strain evidence="6">TSY2</strain>
    </source>
</reference>
<proteinExistence type="predicted"/>
<accession>W4LI44</accession>
<dbReference type="GO" id="GO:0004016">
    <property type="term" value="F:adenylate cyclase activity"/>
    <property type="evidence" value="ECO:0007669"/>
    <property type="project" value="TreeGrafter"/>
</dbReference>